<dbReference type="EMBL" id="GCHU01002014">
    <property type="protein sequence ID" value="JAG89340.1"/>
    <property type="molecule type" value="Transcribed_RNA"/>
</dbReference>
<keyword evidence="3" id="KW-0808">Transferase</keyword>
<feature type="domain" description="PI3K/PI4K catalytic" evidence="8">
    <location>
        <begin position="152"/>
        <end position="455"/>
    </location>
</feature>
<name>A0A0C9QX37_9CONI</name>
<dbReference type="AlphaFoldDB" id="A0A0C9QX37"/>
<evidence type="ECO:0000256" key="6">
    <source>
        <dbReference type="ARBA" id="ARBA00022840"/>
    </source>
</evidence>
<dbReference type="EC" id="2.7.1.67" evidence="2"/>
<evidence type="ECO:0000256" key="2">
    <source>
        <dbReference type="ARBA" id="ARBA00012169"/>
    </source>
</evidence>
<evidence type="ECO:0000256" key="4">
    <source>
        <dbReference type="ARBA" id="ARBA00022741"/>
    </source>
</evidence>
<dbReference type="PROSITE" id="PS50290">
    <property type="entry name" value="PI3_4_KINASE_3"/>
    <property type="match status" value="1"/>
</dbReference>
<comment type="similarity">
    <text evidence="1">Belongs to the PI3/PI4-kinase family. Type II PI4K subfamily.</text>
</comment>
<keyword evidence="4" id="KW-0547">Nucleotide-binding</keyword>
<feature type="region of interest" description="Disordered" evidence="7">
    <location>
        <begin position="575"/>
        <end position="612"/>
    </location>
</feature>
<dbReference type="Pfam" id="PF00454">
    <property type="entry name" value="PI3_PI4_kinase"/>
    <property type="match status" value="1"/>
</dbReference>
<dbReference type="InterPro" id="IPR000403">
    <property type="entry name" value="PI3/4_kinase_cat_dom"/>
</dbReference>
<evidence type="ECO:0000256" key="7">
    <source>
        <dbReference type="SAM" id="MobiDB-lite"/>
    </source>
</evidence>
<dbReference type="PANTHER" id="PTHR45800:SF11">
    <property type="entry name" value="PHOSPHATIDYLINOSITOL 3-KINASE-RELATED PROTEIN KINASE"/>
    <property type="match status" value="1"/>
</dbReference>
<evidence type="ECO:0000256" key="3">
    <source>
        <dbReference type="ARBA" id="ARBA00022679"/>
    </source>
</evidence>
<proteinExistence type="inferred from homology"/>
<dbReference type="InterPro" id="IPR029071">
    <property type="entry name" value="Ubiquitin-like_domsf"/>
</dbReference>
<organism evidence="9">
    <name type="scientific">Wollemia nobilis</name>
    <dbReference type="NCBI Taxonomy" id="56998"/>
    <lineage>
        <taxon>Eukaryota</taxon>
        <taxon>Viridiplantae</taxon>
        <taxon>Streptophyta</taxon>
        <taxon>Embryophyta</taxon>
        <taxon>Tracheophyta</taxon>
        <taxon>Spermatophyta</taxon>
        <taxon>Pinopsida</taxon>
        <taxon>Pinidae</taxon>
        <taxon>Conifers II</taxon>
        <taxon>Araucariales</taxon>
        <taxon>Araucariaceae</taxon>
        <taxon>Wollemia</taxon>
    </lineage>
</organism>
<dbReference type="GO" id="GO:0005524">
    <property type="term" value="F:ATP binding"/>
    <property type="evidence" value="ECO:0007669"/>
    <property type="project" value="UniProtKB-KW"/>
</dbReference>
<reference evidence="9" key="1">
    <citation type="submission" date="2015-02" db="EMBL/GenBank/DDBJ databases">
        <title>A transcriptome of Wollemia nobilis - a relic of Gondwana.</title>
        <authorList>
            <person name="Chia J.Y."/>
            <person name="Leong Y.S."/>
            <person name="Abdul Karim S."/>
            <person name="Wan Azmi N."/>
            <person name="Hercus R."/>
            <person name="Croft L."/>
        </authorList>
    </citation>
    <scope>NUCLEOTIDE SEQUENCE</scope>
    <source>
        <strain evidence="9">MaeBrown</strain>
        <tissue evidence="9">Leaf</tissue>
    </source>
</reference>
<protein>
    <recommendedName>
        <fullName evidence="2">1-phosphatidylinositol 4-kinase</fullName>
        <ecNumber evidence="2">2.7.1.67</ecNumber>
    </recommendedName>
</protein>
<dbReference type="CDD" id="cd17039">
    <property type="entry name" value="Ubl_ubiquitin_like"/>
    <property type="match status" value="1"/>
</dbReference>
<evidence type="ECO:0000313" key="9">
    <source>
        <dbReference type="EMBL" id="JAG89340.1"/>
    </source>
</evidence>
<dbReference type="InterPro" id="IPR044571">
    <property type="entry name" value="P4KG1-8"/>
</dbReference>
<dbReference type="SUPFAM" id="SSF54236">
    <property type="entry name" value="Ubiquitin-like"/>
    <property type="match status" value="1"/>
</dbReference>
<evidence type="ECO:0000256" key="5">
    <source>
        <dbReference type="ARBA" id="ARBA00022777"/>
    </source>
</evidence>
<evidence type="ECO:0000259" key="8">
    <source>
        <dbReference type="PROSITE" id="PS50290"/>
    </source>
</evidence>
<dbReference type="GO" id="GO:0004430">
    <property type="term" value="F:1-phosphatidylinositol 4-kinase activity"/>
    <property type="evidence" value="ECO:0007669"/>
    <property type="project" value="UniProtKB-EC"/>
</dbReference>
<sequence length="723" mass="80295">MPSKGECPVQTQMPGAVGDGLKNVAGRTASRRRVFVQTDTGSVMGIELDRADNAQTLKKKMQLALKIPTEETALTFGDMVLKNDLSVVRNDAPLRLTRGHMQRSSSTPCLSPIGDNVQWRDRSGPVEIVGGLSCHSKVKKMIKQTVKAVESGVEPIPVQRGLGGAYYFRNTLGKSIAIVKPTDEEPFAPNNPKGFVGKILGQPGLKRSIRVGETGVREVAAYLLDHEEFAKVPPTVLVKISHSVFNINRGMTSITNANNKQTISKIASFQQYVEHDFDASDHGTSSFSVAAVHRIGILDVRVLNTDRHAGNILVKRSDTDFRKYPQMGETAELIPIDHGLCLPETLEDPYFEWLHWPQSSLTFSEEEIEYINRLEAFKDAEMLRRELPMMRESSLRILILCTIFLKTATAAGLCLAEIGGMMSREVYDVEDEASELELVCVQAKIEVDQHISAANYELIADMSVVSCEEKHFVDQFQFDMDYGDDFQNGRGYPNHEKADSSFGTKHDMCRSGSSNRLLKAPEGTGLSCLLLPQSPFPGHCIGKKNLQLSSTLNGAFNNNACNKFSAIHSLSPRISNGSSRLSCPSPRTPRGRPLTKLEEVPSSEEEEMQEGELFPEPKQDIGILKRQDPVLVRQCITPRTVSFSHRNQCNTSNIGVWKGFPRSMLTGDDPGVVTPNNIKFADMSKEEWSLFIDYFQNLLPEAIASRKQGKFNHRKRLGTSCQF</sequence>
<evidence type="ECO:0000256" key="1">
    <source>
        <dbReference type="ARBA" id="ARBA00008941"/>
    </source>
</evidence>
<feature type="compositionally biased region" description="Acidic residues" evidence="7">
    <location>
        <begin position="601"/>
        <end position="610"/>
    </location>
</feature>
<keyword evidence="5" id="KW-0418">Kinase</keyword>
<keyword evidence="6" id="KW-0067">ATP-binding</keyword>
<dbReference type="PANTHER" id="PTHR45800">
    <property type="entry name" value="PHOSPHATIDYLINOSITOL 4-KINASE GAMMA"/>
    <property type="match status" value="1"/>
</dbReference>
<accession>A0A0C9QX37</accession>